<protein>
    <recommendedName>
        <fullName evidence="13">sphingolipid C(9)-methyltransferase</fullName>
        <ecNumber evidence="13">2.1.1.317</ecNumber>
    </recommendedName>
</protein>
<reference evidence="15 16" key="1">
    <citation type="journal article" date="2023" name="Commun. Biol.">
        <title>Genome analysis of Parmales, the sister group of diatoms, reveals the evolutionary specialization of diatoms from phago-mixotrophs to photoautotrophs.</title>
        <authorList>
            <person name="Ban H."/>
            <person name="Sato S."/>
            <person name="Yoshikawa S."/>
            <person name="Yamada K."/>
            <person name="Nakamura Y."/>
            <person name="Ichinomiya M."/>
            <person name="Sato N."/>
            <person name="Blanc-Mathieu R."/>
            <person name="Endo H."/>
            <person name="Kuwata A."/>
            <person name="Ogata H."/>
        </authorList>
    </citation>
    <scope>NUCLEOTIDE SEQUENCE [LARGE SCALE GENOMIC DNA]</scope>
</reference>
<dbReference type="Proteomes" id="UP001165060">
    <property type="component" value="Unassembled WGS sequence"/>
</dbReference>
<comment type="subcellular location">
    <subcellularLocation>
        <location evidence="1">Membrane</location>
        <topology evidence="1">Multi-pass membrane protein</topology>
    </subcellularLocation>
</comment>
<dbReference type="Gene3D" id="3.40.50.150">
    <property type="entry name" value="Vaccinia Virus protein VP39"/>
    <property type="match status" value="1"/>
</dbReference>
<keyword evidence="9" id="KW-0746">Sphingolipid metabolism</keyword>
<proteinExistence type="predicted"/>
<comment type="pathway">
    <text evidence="2">Lipid metabolism; sphingolipid metabolism.</text>
</comment>
<comment type="pathway">
    <text evidence="3">Sphingolipid metabolism.</text>
</comment>
<dbReference type="SUPFAM" id="SSF53335">
    <property type="entry name" value="S-adenosyl-L-methionine-dependent methyltransferases"/>
    <property type="match status" value="1"/>
</dbReference>
<evidence type="ECO:0000256" key="5">
    <source>
        <dbReference type="ARBA" id="ARBA00022603"/>
    </source>
</evidence>
<evidence type="ECO:0000256" key="1">
    <source>
        <dbReference type="ARBA" id="ARBA00004141"/>
    </source>
</evidence>
<evidence type="ECO:0000256" key="3">
    <source>
        <dbReference type="ARBA" id="ARBA00004991"/>
    </source>
</evidence>
<keyword evidence="12 14" id="KW-0472">Membrane</keyword>
<dbReference type="EMBL" id="BRYB01002446">
    <property type="protein sequence ID" value="GMI19591.1"/>
    <property type="molecule type" value="Genomic_DNA"/>
</dbReference>
<dbReference type="InterPro" id="IPR029063">
    <property type="entry name" value="SAM-dependent_MTases_sf"/>
</dbReference>
<keyword evidence="10 14" id="KW-1133">Transmembrane helix</keyword>
<dbReference type="InterPro" id="IPR052290">
    <property type="entry name" value="Sphingo_C9-MT"/>
</dbReference>
<gene>
    <name evidence="15" type="ORF">TeGR_g4833</name>
</gene>
<dbReference type="Pfam" id="PF02353">
    <property type="entry name" value="CMAS"/>
    <property type="match status" value="1"/>
</dbReference>
<feature type="non-terminal residue" evidence="15">
    <location>
        <position position="291"/>
    </location>
</feature>
<keyword evidence="4" id="KW-0444">Lipid biosynthesis</keyword>
<feature type="transmembrane region" description="Helical" evidence="14">
    <location>
        <begin position="24"/>
        <end position="46"/>
    </location>
</feature>
<keyword evidence="8 14" id="KW-0812">Transmembrane</keyword>
<dbReference type="EC" id="2.1.1.317" evidence="13"/>
<keyword evidence="11" id="KW-0443">Lipid metabolism</keyword>
<evidence type="ECO:0000256" key="10">
    <source>
        <dbReference type="ARBA" id="ARBA00022989"/>
    </source>
</evidence>
<evidence type="ECO:0000256" key="13">
    <source>
        <dbReference type="ARBA" id="ARBA00039020"/>
    </source>
</evidence>
<accession>A0ABQ6M599</accession>
<evidence type="ECO:0000313" key="16">
    <source>
        <dbReference type="Proteomes" id="UP001165060"/>
    </source>
</evidence>
<evidence type="ECO:0000313" key="15">
    <source>
        <dbReference type="EMBL" id="GMI19591.1"/>
    </source>
</evidence>
<dbReference type="PANTHER" id="PTHR45197:SF1">
    <property type="entry name" value="SPHINGOLIPID C9-METHYLTRANSFERASE A-RELATED"/>
    <property type="match status" value="1"/>
</dbReference>
<keyword evidence="16" id="KW-1185">Reference proteome</keyword>
<evidence type="ECO:0000256" key="8">
    <source>
        <dbReference type="ARBA" id="ARBA00022692"/>
    </source>
</evidence>
<keyword evidence="6" id="KW-0808">Transferase</keyword>
<evidence type="ECO:0000256" key="9">
    <source>
        <dbReference type="ARBA" id="ARBA00022919"/>
    </source>
</evidence>
<sequence length="291" mass="32023">MPINEKVELAKLLSARWNDPGNTLNMTIIGSMVASIAGAGAAFVAGQKGLVPPVSLGSLNLTGKQASYALMPVPLLSILAAYDLKHKLTPAAPNQAKYITFKTERARRQYEGRKIPAGTLTVLYLDDEIDFNMDVLVALESMDEFTCYMPSWPVIKFLLVQLLPFRFSTGDMISGSSNSSLKDKATTKKEIEEHYNRGNDFFNAFLGPRMVYTSAVFESDTDTLETAQDNKMRKICEKLRLKPGDKVMDIGCGWGTLAGYMNNKYAANSFGVTLSSEGAKWCRDNNKAGEK</sequence>
<evidence type="ECO:0000256" key="6">
    <source>
        <dbReference type="ARBA" id="ARBA00022679"/>
    </source>
</evidence>
<keyword evidence="5" id="KW-0489">Methyltransferase</keyword>
<evidence type="ECO:0000256" key="2">
    <source>
        <dbReference type="ARBA" id="ARBA00004760"/>
    </source>
</evidence>
<evidence type="ECO:0000256" key="14">
    <source>
        <dbReference type="SAM" id="Phobius"/>
    </source>
</evidence>
<dbReference type="PANTHER" id="PTHR45197">
    <property type="entry name" value="SYNTHASE, PUTATIVE (AFU_ORTHOLOGUE AFUA_7G04190)-RELATED"/>
    <property type="match status" value="1"/>
</dbReference>
<keyword evidence="7" id="KW-0949">S-adenosyl-L-methionine</keyword>
<evidence type="ECO:0000256" key="4">
    <source>
        <dbReference type="ARBA" id="ARBA00022516"/>
    </source>
</evidence>
<name>A0ABQ6M599_9STRA</name>
<comment type="caution">
    <text evidence="15">The sequence shown here is derived from an EMBL/GenBank/DDBJ whole genome shotgun (WGS) entry which is preliminary data.</text>
</comment>
<organism evidence="15 16">
    <name type="scientific">Tetraparma gracilis</name>
    <dbReference type="NCBI Taxonomy" id="2962635"/>
    <lineage>
        <taxon>Eukaryota</taxon>
        <taxon>Sar</taxon>
        <taxon>Stramenopiles</taxon>
        <taxon>Ochrophyta</taxon>
        <taxon>Bolidophyceae</taxon>
        <taxon>Parmales</taxon>
        <taxon>Triparmaceae</taxon>
        <taxon>Tetraparma</taxon>
    </lineage>
</organism>
<evidence type="ECO:0000256" key="7">
    <source>
        <dbReference type="ARBA" id="ARBA00022691"/>
    </source>
</evidence>
<evidence type="ECO:0000256" key="12">
    <source>
        <dbReference type="ARBA" id="ARBA00023136"/>
    </source>
</evidence>
<evidence type="ECO:0000256" key="11">
    <source>
        <dbReference type="ARBA" id="ARBA00023098"/>
    </source>
</evidence>